<gene>
    <name evidence="3" type="ORF">G7081_00265</name>
</gene>
<dbReference type="InterPro" id="IPR028098">
    <property type="entry name" value="Glyco_trans_4-like_N"/>
</dbReference>
<keyword evidence="4" id="KW-1185">Reference proteome</keyword>
<dbReference type="AlphaFoldDB" id="A0A6G8AKP3"/>
<feature type="domain" description="Glycosyltransferase subfamily 4-like N-terminal" evidence="2">
    <location>
        <begin position="44"/>
        <end position="141"/>
    </location>
</feature>
<evidence type="ECO:0000313" key="4">
    <source>
        <dbReference type="Proteomes" id="UP000500890"/>
    </source>
</evidence>
<dbReference type="GO" id="GO:0016757">
    <property type="term" value="F:glycosyltransferase activity"/>
    <property type="evidence" value="ECO:0007669"/>
    <property type="project" value="InterPro"/>
</dbReference>
<proteinExistence type="predicted"/>
<evidence type="ECO:0000313" key="3">
    <source>
        <dbReference type="EMBL" id="QIL45628.1"/>
    </source>
</evidence>
<dbReference type="Gene3D" id="3.40.50.2000">
    <property type="entry name" value="Glycogen Phosphorylase B"/>
    <property type="match status" value="2"/>
</dbReference>
<sequence>MKVLLYFEGEKLLAKSGIGRALEHQKRALTDVGIDYTTDPSCTDYDVIHLNTYGLKSRWMANRAKKAGKKIVYHAHSTEEDFRNSFIGSNQLAPLVKKNLVSLYGKADYLITPTEYSKNLLESYGLKGPIKAISNGVDLEKYQPSEEKEAQFKEYFKIQPTEKIIICVGLFFERKGLKDFVALAEACPDYRFIWFGHTPLASIPRDIRQIVTGAHPSNCEFPGYIKGDIIEGAFSGADLFFFPSYEETEGIVVLEALASHQNVLVRDIPVYDGWLQDKVNCYKGTSNQEFEACIKGILEGTLPELKENGFQVAENKSIKTIGEELQAVYETVLN</sequence>
<dbReference type="PANTHER" id="PTHR45947">
    <property type="entry name" value="SULFOQUINOVOSYL TRANSFERASE SQD2"/>
    <property type="match status" value="1"/>
</dbReference>
<evidence type="ECO:0000259" key="2">
    <source>
        <dbReference type="Pfam" id="PF13439"/>
    </source>
</evidence>
<evidence type="ECO:0000259" key="1">
    <source>
        <dbReference type="Pfam" id="PF00534"/>
    </source>
</evidence>
<dbReference type="KEGG" id="vah:G7081_00265"/>
<protein>
    <submittedName>
        <fullName evidence="3">Glycosyltransferase family 4 protein</fullName>
    </submittedName>
</protein>
<reference evidence="3 4" key="1">
    <citation type="submission" date="2020-03" db="EMBL/GenBank/DDBJ databases">
        <title>Vagococcus sp. nov., isolated from beetles.</title>
        <authorList>
            <person name="Hyun D.-W."/>
            <person name="Bae J.-W."/>
        </authorList>
    </citation>
    <scope>NUCLEOTIDE SEQUENCE [LARGE SCALE GENOMIC DNA]</scope>
    <source>
        <strain evidence="3 4">HDW17A</strain>
    </source>
</reference>
<dbReference type="InterPro" id="IPR050194">
    <property type="entry name" value="Glycosyltransferase_grp1"/>
</dbReference>
<accession>A0A6G8AKP3</accession>
<dbReference type="RefSeq" id="WP_166006314.1">
    <property type="nucleotide sequence ID" value="NZ_CP049886.1"/>
</dbReference>
<keyword evidence="3" id="KW-0808">Transferase</keyword>
<dbReference type="Pfam" id="PF13439">
    <property type="entry name" value="Glyco_transf_4"/>
    <property type="match status" value="1"/>
</dbReference>
<dbReference type="SUPFAM" id="SSF53756">
    <property type="entry name" value="UDP-Glycosyltransferase/glycogen phosphorylase"/>
    <property type="match status" value="1"/>
</dbReference>
<dbReference type="Proteomes" id="UP000500890">
    <property type="component" value="Chromosome"/>
</dbReference>
<organism evidence="3 4">
    <name type="scientific">Vagococcus coleopterorum</name>
    <dbReference type="NCBI Taxonomy" id="2714946"/>
    <lineage>
        <taxon>Bacteria</taxon>
        <taxon>Bacillati</taxon>
        <taxon>Bacillota</taxon>
        <taxon>Bacilli</taxon>
        <taxon>Lactobacillales</taxon>
        <taxon>Enterococcaceae</taxon>
        <taxon>Vagococcus</taxon>
    </lineage>
</organism>
<dbReference type="PANTHER" id="PTHR45947:SF3">
    <property type="entry name" value="SULFOQUINOVOSYL TRANSFERASE SQD2"/>
    <property type="match status" value="1"/>
</dbReference>
<dbReference type="Pfam" id="PF00534">
    <property type="entry name" value="Glycos_transf_1"/>
    <property type="match status" value="1"/>
</dbReference>
<dbReference type="EMBL" id="CP049886">
    <property type="protein sequence ID" value="QIL45628.1"/>
    <property type="molecule type" value="Genomic_DNA"/>
</dbReference>
<dbReference type="InterPro" id="IPR001296">
    <property type="entry name" value="Glyco_trans_1"/>
</dbReference>
<name>A0A6G8AKP3_9ENTE</name>
<dbReference type="CDD" id="cd03801">
    <property type="entry name" value="GT4_PimA-like"/>
    <property type="match status" value="1"/>
</dbReference>
<feature type="domain" description="Glycosyl transferase family 1" evidence="1">
    <location>
        <begin position="154"/>
        <end position="301"/>
    </location>
</feature>